<name>A0ABP8M003_9BACT</name>
<gene>
    <name evidence="1" type="ORF">GCM10023091_23200</name>
</gene>
<comment type="caution">
    <text evidence="1">The sequence shown here is derived from an EMBL/GenBank/DDBJ whole genome shotgun (WGS) entry which is preliminary data.</text>
</comment>
<evidence type="ECO:0000313" key="1">
    <source>
        <dbReference type="EMBL" id="GAA4440091.1"/>
    </source>
</evidence>
<proteinExistence type="predicted"/>
<keyword evidence="2" id="KW-1185">Reference proteome</keyword>
<dbReference type="RefSeq" id="WP_345029179.1">
    <property type="nucleotide sequence ID" value="NZ_BAABEY010000024.1"/>
</dbReference>
<reference evidence="2" key="1">
    <citation type="journal article" date="2019" name="Int. J. Syst. Evol. Microbiol.">
        <title>The Global Catalogue of Microorganisms (GCM) 10K type strain sequencing project: providing services to taxonomists for standard genome sequencing and annotation.</title>
        <authorList>
            <consortium name="The Broad Institute Genomics Platform"/>
            <consortium name="The Broad Institute Genome Sequencing Center for Infectious Disease"/>
            <person name="Wu L."/>
            <person name="Ma J."/>
        </authorList>
    </citation>
    <scope>NUCLEOTIDE SEQUENCE [LARGE SCALE GENOMIC DNA]</scope>
    <source>
        <strain evidence="2">JCM 31920</strain>
    </source>
</reference>
<evidence type="ECO:0000313" key="2">
    <source>
        <dbReference type="Proteomes" id="UP001501508"/>
    </source>
</evidence>
<evidence type="ECO:0008006" key="3">
    <source>
        <dbReference type="Google" id="ProtNLM"/>
    </source>
</evidence>
<sequence length="142" mass="16089">MKNLLLLLLLAFMVSCKDDRPDEPLSQDEGKYRNGESYRISAGDQAINLNILKIMESRCSSGVECIWHGYAGVKFEIGIGTETFTDSVFTPGYPHMKLFNTREFTVNGKTTSVTLKDVTPYPCYQCKNIPPKQEAIIEIKQW</sequence>
<dbReference type="Proteomes" id="UP001501508">
    <property type="component" value="Unassembled WGS sequence"/>
</dbReference>
<dbReference type="EMBL" id="BAABEY010000024">
    <property type="protein sequence ID" value="GAA4440091.1"/>
    <property type="molecule type" value="Genomic_DNA"/>
</dbReference>
<dbReference type="PROSITE" id="PS51257">
    <property type="entry name" value="PROKAR_LIPOPROTEIN"/>
    <property type="match status" value="1"/>
</dbReference>
<organism evidence="1 2">
    <name type="scientific">Ravibacter arvi</name>
    <dbReference type="NCBI Taxonomy" id="2051041"/>
    <lineage>
        <taxon>Bacteria</taxon>
        <taxon>Pseudomonadati</taxon>
        <taxon>Bacteroidota</taxon>
        <taxon>Cytophagia</taxon>
        <taxon>Cytophagales</taxon>
        <taxon>Spirosomataceae</taxon>
        <taxon>Ravibacter</taxon>
    </lineage>
</organism>
<protein>
    <recommendedName>
        <fullName evidence="3">Lipoprotein</fullName>
    </recommendedName>
</protein>
<accession>A0ABP8M003</accession>